<reference evidence="2 3" key="1">
    <citation type="submission" date="2018-06" db="EMBL/GenBank/DDBJ databases">
        <title>Phytoactinopolyspora halophila sp. nov., a novel halophilic actinomycete isolated from a saline soil in China.</title>
        <authorList>
            <person name="Tang S.-K."/>
        </authorList>
    </citation>
    <scope>NUCLEOTIDE SEQUENCE [LARGE SCALE GENOMIC DNA]</scope>
    <source>
        <strain evidence="2 3">YIM 96934</strain>
    </source>
</reference>
<comment type="caution">
    <text evidence="2">The sequence shown here is derived from an EMBL/GenBank/DDBJ whole genome shotgun (WGS) entry which is preliminary data.</text>
</comment>
<feature type="transmembrane region" description="Helical" evidence="1">
    <location>
        <begin position="178"/>
        <end position="195"/>
    </location>
</feature>
<keyword evidence="1" id="KW-0812">Transmembrane</keyword>
<sequence length="214" mass="23803">MSIEDLRTFLFLRRCWFGPVVVALVSVVTVVVGHHEVANPVPIAEGVATLPVWRLLSLIVAIMPAVLLHSPLGELESAAVREYWRVQHLYLAGSVVLYLGSFTVVAWLGLGGDTALIALRAMIAWLGLALLSGRMFGWSRSWLLPLVSVAILLFWGMDTGSTYVWWEFSARPHDDWKSAVVAGGLALLGAAIYWARSWRRHLLHPLRRARSLSR</sequence>
<gene>
    <name evidence="2" type="ORF">DPM12_06060</name>
</gene>
<dbReference type="Proteomes" id="UP000250462">
    <property type="component" value="Unassembled WGS sequence"/>
</dbReference>
<feature type="transmembrane region" description="Helical" evidence="1">
    <location>
        <begin position="143"/>
        <end position="166"/>
    </location>
</feature>
<feature type="transmembrane region" description="Helical" evidence="1">
    <location>
        <begin position="114"/>
        <end position="131"/>
    </location>
</feature>
<feature type="transmembrane region" description="Helical" evidence="1">
    <location>
        <begin position="52"/>
        <end position="68"/>
    </location>
</feature>
<feature type="transmembrane region" description="Helical" evidence="1">
    <location>
        <begin position="89"/>
        <end position="108"/>
    </location>
</feature>
<feature type="transmembrane region" description="Helical" evidence="1">
    <location>
        <begin position="12"/>
        <end position="32"/>
    </location>
</feature>
<dbReference type="OrthoDB" id="4177349at2"/>
<organism evidence="2 3">
    <name type="scientific">Phytoactinopolyspora halophila</name>
    <dbReference type="NCBI Taxonomy" id="1981511"/>
    <lineage>
        <taxon>Bacteria</taxon>
        <taxon>Bacillati</taxon>
        <taxon>Actinomycetota</taxon>
        <taxon>Actinomycetes</taxon>
        <taxon>Jiangellales</taxon>
        <taxon>Jiangellaceae</taxon>
        <taxon>Phytoactinopolyspora</taxon>
    </lineage>
</organism>
<keyword evidence="3" id="KW-1185">Reference proteome</keyword>
<keyword evidence="1" id="KW-0472">Membrane</keyword>
<accession>A0A329QYR3</accession>
<dbReference type="EMBL" id="QMIG01000003">
    <property type="protein sequence ID" value="RAW17554.1"/>
    <property type="molecule type" value="Genomic_DNA"/>
</dbReference>
<protein>
    <submittedName>
        <fullName evidence="2">Uncharacterized protein</fullName>
    </submittedName>
</protein>
<evidence type="ECO:0000313" key="2">
    <source>
        <dbReference type="EMBL" id="RAW17554.1"/>
    </source>
</evidence>
<proteinExistence type="predicted"/>
<evidence type="ECO:0000256" key="1">
    <source>
        <dbReference type="SAM" id="Phobius"/>
    </source>
</evidence>
<evidence type="ECO:0000313" key="3">
    <source>
        <dbReference type="Proteomes" id="UP000250462"/>
    </source>
</evidence>
<keyword evidence="1" id="KW-1133">Transmembrane helix</keyword>
<dbReference type="RefSeq" id="WP_112257372.1">
    <property type="nucleotide sequence ID" value="NZ_QMIG01000003.1"/>
</dbReference>
<name>A0A329QYR3_9ACTN</name>
<dbReference type="AlphaFoldDB" id="A0A329QYR3"/>